<organism evidence="2 3">
    <name type="scientific">Candidatus Rhodobacter oscarellae</name>
    <dbReference type="NCBI Taxonomy" id="1675527"/>
    <lineage>
        <taxon>Bacteria</taxon>
        <taxon>Pseudomonadati</taxon>
        <taxon>Pseudomonadota</taxon>
        <taxon>Alphaproteobacteria</taxon>
        <taxon>Rhodobacterales</taxon>
        <taxon>Rhodobacter group</taxon>
        <taxon>Rhodobacter</taxon>
    </lineage>
</organism>
<accession>A0A0J9E8J4</accession>
<evidence type="ECO:0000313" key="2">
    <source>
        <dbReference type="EMBL" id="KMW59085.1"/>
    </source>
</evidence>
<dbReference type="PATRIC" id="fig|1675527.3.peg.4263"/>
<dbReference type="AlphaFoldDB" id="A0A0J9E8J4"/>
<dbReference type="EMBL" id="LFTY01000002">
    <property type="protein sequence ID" value="KMW59085.1"/>
    <property type="molecule type" value="Genomic_DNA"/>
</dbReference>
<evidence type="ECO:0000313" key="3">
    <source>
        <dbReference type="Proteomes" id="UP000037178"/>
    </source>
</evidence>
<evidence type="ECO:0000256" key="1">
    <source>
        <dbReference type="SAM" id="Phobius"/>
    </source>
</evidence>
<keyword evidence="1" id="KW-0472">Membrane</keyword>
<protein>
    <recommendedName>
        <fullName evidence="4">Transmembrane anti-sigma factor</fullName>
    </recommendedName>
</protein>
<dbReference type="Proteomes" id="UP000037178">
    <property type="component" value="Unassembled WGS sequence"/>
</dbReference>
<gene>
    <name evidence="2" type="ORF">AIOL_004066</name>
</gene>
<dbReference type="STRING" id="1675527.AIOL_004066"/>
<evidence type="ECO:0008006" key="4">
    <source>
        <dbReference type="Google" id="ProtNLM"/>
    </source>
</evidence>
<keyword evidence="1" id="KW-1133">Transmembrane helix</keyword>
<name>A0A0J9E8J4_9RHOB</name>
<proteinExistence type="predicted"/>
<keyword evidence="1" id="KW-0812">Transmembrane</keyword>
<comment type="caution">
    <text evidence="2">The sequence shown here is derived from an EMBL/GenBank/DDBJ whole genome shotgun (WGS) entry which is preliminary data.</text>
</comment>
<sequence>MTDDRIAITDEELTAFLDGQADGALSARIAAALSSDAELARRLAALDAPVSALASLTPEALGAPAPPAWLAEPPAPARRFALLPLGVALAAGLAIGVLVGPALLATEPTAAPEPGWIGAVAAYQALYGPETVANGAQNSATTQAVLARFDDEFSLELAAITQIEGFELKRAQPLSFKGRPLLQVVFADEGGAPIALCALRVAKPDRSAVTEVAAGLAATHWIKDGVGFVVIGGQETAVTGAMAAQVMAKL</sequence>
<dbReference type="OrthoDB" id="7006010at2"/>
<dbReference type="RefSeq" id="WP_049644617.1">
    <property type="nucleotide sequence ID" value="NZ_LFTY01000002.1"/>
</dbReference>
<keyword evidence="3" id="KW-1185">Reference proteome</keyword>
<feature type="transmembrane region" description="Helical" evidence="1">
    <location>
        <begin position="80"/>
        <end position="104"/>
    </location>
</feature>
<reference evidence="2 3" key="1">
    <citation type="submission" date="2015-06" db="EMBL/GenBank/DDBJ databases">
        <title>Draft genome sequence of an Alphaproteobacteria species associated to the Mediterranean sponge Oscarella lobularis.</title>
        <authorList>
            <person name="Jourda C."/>
            <person name="Santini S."/>
            <person name="Claverie J.-M."/>
        </authorList>
    </citation>
    <scope>NUCLEOTIDE SEQUENCE [LARGE SCALE GENOMIC DNA]</scope>
    <source>
        <strain evidence="2">IGS</strain>
    </source>
</reference>